<dbReference type="EMBL" id="JACXVP010000010">
    <property type="protein sequence ID" value="KAG5579761.1"/>
    <property type="molecule type" value="Genomic_DNA"/>
</dbReference>
<dbReference type="Proteomes" id="UP000824120">
    <property type="component" value="Chromosome 10"/>
</dbReference>
<feature type="chain" id="PRO_5039941524" evidence="1">
    <location>
        <begin position="16"/>
        <end position="87"/>
    </location>
</feature>
<accession>A0A9J5WVD1</accession>
<reference evidence="2 3" key="1">
    <citation type="submission" date="2020-09" db="EMBL/GenBank/DDBJ databases">
        <title>De no assembly of potato wild relative species, Solanum commersonii.</title>
        <authorList>
            <person name="Cho K."/>
        </authorList>
    </citation>
    <scope>NUCLEOTIDE SEQUENCE [LARGE SCALE GENOMIC DNA]</scope>
    <source>
        <strain evidence="2">LZ3.2</strain>
        <tissue evidence="2">Leaf</tissue>
    </source>
</reference>
<feature type="signal peptide" evidence="1">
    <location>
        <begin position="1"/>
        <end position="15"/>
    </location>
</feature>
<gene>
    <name evidence="2" type="ORF">H5410_050388</name>
</gene>
<comment type="caution">
    <text evidence="2">The sequence shown here is derived from an EMBL/GenBank/DDBJ whole genome shotgun (WGS) entry which is preliminary data.</text>
</comment>
<name>A0A9J5WVD1_SOLCO</name>
<proteinExistence type="predicted"/>
<keyword evidence="1" id="KW-0732">Signal</keyword>
<sequence length="87" mass="10138">MWLSKLLSSFVPTSSTIICDSVTWKAECCKKKGQQEFERDFQKVTMRRRRKGGKIKIITQHDRVQKIGEKPIINSELDNMVDPIREA</sequence>
<keyword evidence="3" id="KW-1185">Reference proteome</keyword>
<evidence type="ECO:0000313" key="3">
    <source>
        <dbReference type="Proteomes" id="UP000824120"/>
    </source>
</evidence>
<protein>
    <submittedName>
        <fullName evidence="2">Uncharacterized protein</fullName>
    </submittedName>
</protein>
<dbReference type="AlphaFoldDB" id="A0A9J5WVD1"/>
<evidence type="ECO:0000313" key="2">
    <source>
        <dbReference type="EMBL" id="KAG5579761.1"/>
    </source>
</evidence>
<evidence type="ECO:0000256" key="1">
    <source>
        <dbReference type="SAM" id="SignalP"/>
    </source>
</evidence>
<organism evidence="2 3">
    <name type="scientific">Solanum commersonii</name>
    <name type="common">Commerson's wild potato</name>
    <name type="synonym">Commerson's nightshade</name>
    <dbReference type="NCBI Taxonomy" id="4109"/>
    <lineage>
        <taxon>Eukaryota</taxon>
        <taxon>Viridiplantae</taxon>
        <taxon>Streptophyta</taxon>
        <taxon>Embryophyta</taxon>
        <taxon>Tracheophyta</taxon>
        <taxon>Spermatophyta</taxon>
        <taxon>Magnoliopsida</taxon>
        <taxon>eudicotyledons</taxon>
        <taxon>Gunneridae</taxon>
        <taxon>Pentapetalae</taxon>
        <taxon>asterids</taxon>
        <taxon>lamiids</taxon>
        <taxon>Solanales</taxon>
        <taxon>Solanaceae</taxon>
        <taxon>Solanoideae</taxon>
        <taxon>Solaneae</taxon>
        <taxon>Solanum</taxon>
    </lineage>
</organism>